<keyword evidence="7 8" id="KW-0472">Membrane</keyword>
<dbReference type="Proteomes" id="UP000177870">
    <property type="component" value="Chromosome"/>
</dbReference>
<evidence type="ECO:0000256" key="8">
    <source>
        <dbReference type="SAM" id="Phobius"/>
    </source>
</evidence>
<dbReference type="GO" id="GO:0016763">
    <property type="term" value="F:pentosyltransferase activity"/>
    <property type="evidence" value="ECO:0007669"/>
    <property type="project" value="TreeGrafter"/>
</dbReference>
<dbReference type="InterPro" id="IPR050297">
    <property type="entry name" value="LipidA_mod_glycosyltrf_83"/>
</dbReference>
<dbReference type="EMBL" id="CP017599">
    <property type="protein sequence ID" value="AOW99588.1"/>
    <property type="molecule type" value="Genomic_DNA"/>
</dbReference>
<evidence type="ECO:0000313" key="9">
    <source>
        <dbReference type="EMBL" id="AOW99588.1"/>
    </source>
</evidence>
<dbReference type="KEGG" id="mpro:BJP34_09075"/>
<feature type="transmembrane region" description="Helical" evidence="8">
    <location>
        <begin position="321"/>
        <end position="343"/>
    </location>
</feature>
<feature type="transmembrane region" description="Helical" evidence="8">
    <location>
        <begin position="406"/>
        <end position="425"/>
    </location>
</feature>
<feature type="transmembrane region" description="Helical" evidence="8">
    <location>
        <begin position="155"/>
        <end position="176"/>
    </location>
</feature>
<reference evidence="10" key="1">
    <citation type="submission" date="2016-10" db="EMBL/GenBank/DDBJ databases">
        <title>Comparative genomics uncovers the prolific and rare metabolic potential of the cyanobacterial genus Moorea.</title>
        <authorList>
            <person name="Leao T."/>
            <person name="Castelao G."/>
            <person name="Korobeynikov A."/>
            <person name="Monroe E.A."/>
            <person name="Podell S."/>
            <person name="Glukhov E."/>
            <person name="Allen E."/>
            <person name="Gerwick W.H."/>
            <person name="Gerwick L."/>
        </authorList>
    </citation>
    <scope>NUCLEOTIDE SEQUENCE [LARGE SCALE GENOMIC DNA]</scope>
    <source>
        <strain evidence="10">PAL-8-15-08-1</strain>
    </source>
</reference>
<keyword evidence="4" id="KW-0808">Transferase</keyword>
<evidence type="ECO:0000256" key="4">
    <source>
        <dbReference type="ARBA" id="ARBA00022679"/>
    </source>
</evidence>
<dbReference type="STRING" id="1458985.BJP34_09075"/>
<feature type="transmembrane region" description="Helical" evidence="8">
    <location>
        <begin position="131"/>
        <end position="149"/>
    </location>
</feature>
<feature type="transmembrane region" description="Helical" evidence="8">
    <location>
        <begin position="350"/>
        <end position="367"/>
    </location>
</feature>
<evidence type="ECO:0000256" key="7">
    <source>
        <dbReference type="ARBA" id="ARBA00023136"/>
    </source>
</evidence>
<evidence type="ECO:0000256" key="5">
    <source>
        <dbReference type="ARBA" id="ARBA00022692"/>
    </source>
</evidence>
<sequence length="551" mass="62391">MPFLLFETVVRYGQQHNQGLEAENEAPLTHPIQLFYKYEMHPDYLGSMNANNHKTAALLEQGNWFRPWMPITLILLLATGLYLYQLGTESLWVDELISIHRAKHLDQVFNSTRPLYHIFLRVWMILSSSDTWLRGLCLVFSIGTVFITYRLGRRLIGESTGLIAALIVALSPLFIHHAQEVRMYAPSTFFGVAGTLILTHALERPTTPLLLGWAALRFLAIITTPINVALLLPDIVVFGWKYRNQPRVLFRFGVGLLLIGILWLPWVFPLVTKSAKFMGGVKVPGTSVPDLGGRTSPGVVDVIMQPGRFTAWPFGRANSNAIYWFYNAYSVMLTCLLGVVLFNKPRSAKLGWIAAWAFLPLVLFFSVSQVSRSLWVNRYLLLAAPYLFILLAAAGIGIWRRWRIGALVIALIYAIAVGGGLKRYYTVLDRENWRGLVETIATKEEPGDVIVWSIGQRIPVALNHYYHGSTTIEIKDVLPPSVRKNDQQAIEGWVSSLPPTKSRLWLVYVKSSKLFRSIVKEQFQIETREKPIDGIEIFLLKPRSAEKTSQE</sequence>
<dbReference type="AlphaFoldDB" id="A0A1D8TPJ8"/>
<evidence type="ECO:0000313" key="10">
    <source>
        <dbReference type="Proteomes" id="UP000177870"/>
    </source>
</evidence>
<gene>
    <name evidence="9" type="ORF">BJP34_09075</name>
</gene>
<evidence type="ECO:0000256" key="1">
    <source>
        <dbReference type="ARBA" id="ARBA00004651"/>
    </source>
</evidence>
<protein>
    <submittedName>
        <fullName evidence="9">Uncharacterized protein</fullName>
    </submittedName>
</protein>
<proteinExistence type="predicted"/>
<keyword evidence="6 8" id="KW-1133">Transmembrane helix</keyword>
<evidence type="ECO:0000256" key="2">
    <source>
        <dbReference type="ARBA" id="ARBA00022475"/>
    </source>
</evidence>
<evidence type="ECO:0000256" key="3">
    <source>
        <dbReference type="ARBA" id="ARBA00022676"/>
    </source>
</evidence>
<feature type="transmembrane region" description="Helical" evidence="8">
    <location>
        <begin position="67"/>
        <end position="84"/>
    </location>
</feature>
<dbReference type="PANTHER" id="PTHR33908">
    <property type="entry name" value="MANNOSYLTRANSFERASE YKCB-RELATED"/>
    <property type="match status" value="1"/>
</dbReference>
<keyword evidence="5 8" id="KW-0812">Transmembrane</keyword>
<keyword evidence="2" id="KW-1003">Cell membrane</keyword>
<dbReference type="GO" id="GO:0009103">
    <property type="term" value="P:lipopolysaccharide biosynthetic process"/>
    <property type="evidence" value="ECO:0007669"/>
    <property type="project" value="UniProtKB-ARBA"/>
</dbReference>
<comment type="subcellular location">
    <subcellularLocation>
        <location evidence="1">Cell membrane</location>
        <topology evidence="1">Multi-pass membrane protein</topology>
    </subcellularLocation>
</comment>
<dbReference type="GO" id="GO:0005886">
    <property type="term" value="C:plasma membrane"/>
    <property type="evidence" value="ECO:0007669"/>
    <property type="project" value="UniProtKB-SubCell"/>
</dbReference>
<keyword evidence="3" id="KW-0328">Glycosyltransferase</keyword>
<organism evidence="9 10">
    <name type="scientific">Moorena producens PAL-8-15-08-1</name>
    <dbReference type="NCBI Taxonomy" id="1458985"/>
    <lineage>
        <taxon>Bacteria</taxon>
        <taxon>Bacillati</taxon>
        <taxon>Cyanobacteriota</taxon>
        <taxon>Cyanophyceae</taxon>
        <taxon>Coleofasciculales</taxon>
        <taxon>Coleofasciculaceae</taxon>
        <taxon>Moorena</taxon>
    </lineage>
</organism>
<accession>A0A1D8TPJ8</accession>
<feature type="transmembrane region" description="Helical" evidence="8">
    <location>
        <begin position="214"/>
        <end position="236"/>
    </location>
</feature>
<evidence type="ECO:0000256" key="6">
    <source>
        <dbReference type="ARBA" id="ARBA00022989"/>
    </source>
</evidence>
<name>A0A1D8TPJ8_9CYAN</name>
<feature type="transmembrane region" description="Helical" evidence="8">
    <location>
        <begin position="248"/>
        <end position="268"/>
    </location>
</feature>
<feature type="transmembrane region" description="Helical" evidence="8">
    <location>
        <begin position="379"/>
        <end position="399"/>
    </location>
</feature>
<dbReference type="PANTHER" id="PTHR33908:SF11">
    <property type="entry name" value="MEMBRANE PROTEIN"/>
    <property type="match status" value="1"/>
</dbReference>